<reference evidence="2 3" key="1">
    <citation type="submission" date="2019-09" db="EMBL/GenBank/DDBJ databases">
        <title>Draft genome sequence of various Type strains from the CCUG.</title>
        <authorList>
            <person name="Pineiro-Iglesias B."/>
            <person name="Tunovic T."/>
            <person name="Unosson C."/>
            <person name="Inganas E."/>
            <person name="Ohlen M."/>
            <person name="Cardew S."/>
            <person name="Jensie-Markopoulos S."/>
            <person name="Salva-Serra F."/>
            <person name="Jaen-Luchoro D."/>
            <person name="Karlsson R."/>
            <person name="Svensson-Stadler L."/>
            <person name="Chun J."/>
            <person name="Moore E."/>
        </authorList>
    </citation>
    <scope>NUCLEOTIDE SEQUENCE [LARGE SCALE GENOMIC DNA]</scope>
    <source>
        <strain evidence="2 3">CCUG 32756T</strain>
    </source>
</reference>
<evidence type="ECO:0000256" key="1">
    <source>
        <dbReference type="SAM" id="Phobius"/>
    </source>
</evidence>
<keyword evidence="1" id="KW-0812">Transmembrane</keyword>
<dbReference type="Proteomes" id="UP000323707">
    <property type="component" value="Unassembled WGS sequence"/>
</dbReference>
<dbReference type="AlphaFoldDB" id="A0A5M9QQ79"/>
<organism evidence="2 3">
    <name type="scientific">Helicobacter canis</name>
    <dbReference type="NCBI Taxonomy" id="29419"/>
    <lineage>
        <taxon>Bacteria</taxon>
        <taxon>Pseudomonadati</taxon>
        <taxon>Campylobacterota</taxon>
        <taxon>Epsilonproteobacteria</taxon>
        <taxon>Campylobacterales</taxon>
        <taxon>Helicobacteraceae</taxon>
        <taxon>Helicobacter</taxon>
    </lineage>
</organism>
<feature type="transmembrane region" description="Helical" evidence="1">
    <location>
        <begin position="40"/>
        <end position="61"/>
    </location>
</feature>
<comment type="caution">
    <text evidence="2">The sequence shown here is derived from an EMBL/GenBank/DDBJ whole genome shotgun (WGS) entry which is preliminary data.</text>
</comment>
<name>A0A5M9QQ79_9HELI</name>
<dbReference type="EMBL" id="VXKE01000007">
    <property type="protein sequence ID" value="KAA8710490.1"/>
    <property type="molecule type" value="Genomic_DNA"/>
</dbReference>
<evidence type="ECO:0008006" key="4">
    <source>
        <dbReference type="Google" id="ProtNLM"/>
    </source>
</evidence>
<keyword evidence="1" id="KW-0472">Membrane</keyword>
<gene>
    <name evidence="2" type="ORF">F4V45_02980</name>
</gene>
<proteinExistence type="predicted"/>
<evidence type="ECO:0000313" key="2">
    <source>
        <dbReference type="EMBL" id="KAA8710490.1"/>
    </source>
</evidence>
<accession>A0A5M9QQ79</accession>
<protein>
    <recommendedName>
        <fullName evidence="4">Periplasmic protein</fullName>
    </recommendedName>
</protein>
<keyword evidence="1" id="KW-1133">Transmembrane helix</keyword>
<dbReference type="RefSeq" id="WP_150336993.1">
    <property type="nucleotide sequence ID" value="NZ_JAERIX010000049.1"/>
</dbReference>
<evidence type="ECO:0000313" key="3">
    <source>
        <dbReference type="Proteomes" id="UP000323707"/>
    </source>
</evidence>
<sequence>MMNFTGYALFSLVFFVAVFAATFGLCVQRYELETTLALTTALWVSAPVGVFFICTSMLLFYKNLHTFISQKRAQKDFSLLIDQICTQANALSLSQLNPLESTHSPYTPASLHHTANKQLSAAIARFHLVPALGSQDSGNAKIDKLFSLYHAIAQGSLEDTRKYHLAKDNPFTLQNTKNYALKSNKNALEIFSDTSKSDEVRAYAFGLICESKNAKDLQKALNANAYNCLDSSSLQRALLLCKELNISLESAQIAELCKQAGFGGGEYLALAKAMQSLCAPDEWLKYFENLADNDESAQVAYLFVLVELEMVSELERKMKSFDKGEMTGLRAYIELKRLGKHYPISAFVIVG</sequence>